<evidence type="ECO:0000256" key="1">
    <source>
        <dbReference type="ARBA" id="ARBA00004418"/>
    </source>
</evidence>
<dbReference type="PANTHER" id="PTHR38782">
    <property type="match status" value="1"/>
</dbReference>
<reference evidence="8 9" key="1">
    <citation type="journal article" date="2017" name="Nat. Microbiol.">
        <title>Natural product diversity associated with the nematode symbionts Photorhabdus and Xenorhabdus.</title>
        <authorList>
            <person name="Tobias N.J."/>
            <person name="Wolff H."/>
            <person name="Djahanschiri B."/>
            <person name="Grundmann F."/>
            <person name="Kronenwerth M."/>
            <person name="Shi Y.M."/>
            <person name="Simonyi S."/>
            <person name="Grun P."/>
            <person name="Shapiro-Ilan D."/>
            <person name="Pidot S.J."/>
            <person name="Stinear T.P."/>
            <person name="Ebersberger I."/>
            <person name="Bode H.B."/>
        </authorList>
    </citation>
    <scope>NUCLEOTIDE SEQUENCE [LARGE SCALE GENOMIC DNA]</scope>
    <source>
        <strain evidence="8 9">DSM 22670</strain>
    </source>
</reference>
<dbReference type="RefSeq" id="WP_099118073.1">
    <property type="nucleotide sequence ID" value="NZ_NJAK01000001.1"/>
</dbReference>
<evidence type="ECO:0000313" key="8">
    <source>
        <dbReference type="EMBL" id="PHM63209.1"/>
    </source>
</evidence>
<dbReference type="PANTHER" id="PTHR38782:SF1">
    <property type="entry name" value="SIGMA-E FACTOR REGULATORY PROTEIN RSEB"/>
    <property type="match status" value="1"/>
</dbReference>
<dbReference type="Pfam" id="PF17188">
    <property type="entry name" value="MucB_RseB_C"/>
    <property type="match status" value="1"/>
</dbReference>
<dbReference type="GO" id="GO:0032885">
    <property type="term" value="P:regulation of polysaccharide biosynthetic process"/>
    <property type="evidence" value="ECO:0007669"/>
    <property type="project" value="TreeGrafter"/>
</dbReference>
<dbReference type="InterPro" id="IPR038484">
    <property type="entry name" value="MucB/RseB_C_sf"/>
</dbReference>
<feature type="chain" id="PRO_5012722768" evidence="5">
    <location>
        <begin position="24"/>
        <end position="320"/>
    </location>
</feature>
<dbReference type="Gene3D" id="2.50.20.10">
    <property type="entry name" value="Lipoprotein localisation LolA/LolB/LppX"/>
    <property type="match status" value="1"/>
</dbReference>
<evidence type="ECO:0000259" key="7">
    <source>
        <dbReference type="Pfam" id="PF17188"/>
    </source>
</evidence>
<evidence type="ECO:0000256" key="5">
    <source>
        <dbReference type="SAM" id="SignalP"/>
    </source>
</evidence>
<feature type="domain" description="MucB/RseB N-terminal" evidence="6">
    <location>
        <begin position="28"/>
        <end position="198"/>
    </location>
</feature>
<dbReference type="CDD" id="cd16327">
    <property type="entry name" value="RseB"/>
    <property type="match status" value="1"/>
</dbReference>
<dbReference type="GO" id="GO:0045152">
    <property type="term" value="F:antisigma factor binding"/>
    <property type="evidence" value="ECO:0007669"/>
    <property type="project" value="TreeGrafter"/>
</dbReference>
<dbReference type="PIRSF" id="PIRSF005427">
    <property type="entry name" value="RseB"/>
    <property type="match status" value="1"/>
</dbReference>
<dbReference type="AlphaFoldDB" id="A0A2D0KIF3"/>
<name>A0A2D0KIF3_9GAMM</name>
<comment type="similarity">
    <text evidence="2">Belongs to the RseB family.</text>
</comment>
<organism evidence="8 9">
    <name type="scientific">Xenorhabdus ishibashii</name>
    <dbReference type="NCBI Taxonomy" id="1034471"/>
    <lineage>
        <taxon>Bacteria</taxon>
        <taxon>Pseudomonadati</taxon>
        <taxon>Pseudomonadota</taxon>
        <taxon>Gammaproteobacteria</taxon>
        <taxon>Enterobacterales</taxon>
        <taxon>Morganellaceae</taxon>
        <taxon>Xenorhabdus</taxon>
    </lineage>
</organism>
<dbReference type="NCBIfam" id="NF006990">
    <property type="entry name" value="PRK09455.1"/>
    <property type="match status" value="1"/>
</dbReference>
<feature type="signal peptide" evidence="5">
    <location>
        <begin position="1"/>
        <end position="23"/>
    </location>
</feature>
<keyword evidence="9" id="KW-1185">Reference proteome</keyword>
<protein>
    <submittedName>
        <fullName evidence="8">Sigma E regulatory protein, MucB/RseB</fullName>
    </submittedName>
</protein>
<keyword evidence="3 5" id="KW-0732">Signal</keyword>
<comment type="subcellular location">
    <subcellularLocation>
        <location evidence="1">Periplasm</location>
    </subcellularLocation>
</comment>
<comment type="caution">
    <text evidence="8">The sequence shown here is derived from an EMBL/GenBank/DDBJ whole genome shotgun (WGS) entry which is preliminary data.</text>
</comment>
<dbReference type="InterPro" id="IPR033436">
    <property type="entry name" value="MucB/RseB_C"/>
</dbReference>
<dbReference type="InterPro" id="IPR033434">
    <property type="entry name" value="MucB/RseB_N"/>
</dbReference>
<dbReference type="EMBL" id="NJAK01000001">
    <property type="protein sequence ID" value="PHM63209.1"/>
    <property type="molecule type" value="Genomic_DNA"/>
</dbReference>
<proteinExistence type="inferred from homology"/>
<dbReference type="Gene3D" id="3.30.200.100">
    <property type="entry name" value="MucB/RseB, C-terminal domain"/>
    <property type="match status" value="1"/>
</dbReference>
<dbReference type="OrthoDB" id="7067274at2"/>
<evidence type="ECO:0000313" key="9">
    <source>
        <dbReference type="Proteomes" id="UP000222168"/>
    </source>
</evidence>
<dbReference type="Proteomes" id="UP000222168">
    <property type="component" value="Unassembled WGS sequence"/>
</dbReference>
<feature type="domain" description="MucB/RseB C-terminal" evidence="7">
    <location>
        <begin position="221"/>
        <end position="314"/>
    </location>
</feature>
<dbReference type="Pfam" id="PF03888">
    <property type="entry name" value="MucB_RseB"/>
    <property type="match status" value="1"/>
</dbReference>
<dbReference type="GO" id="GO:0030288">
    <property type="term" value="C:outer membrane-bounded periplasmic space"/>
    <property type="evidence" value="ECO:0007669"/>
    <property type="project" value="TreeGrafter"/>
</dbReference>
<evidence type="ECO:0000256" key="2">
    <source>
        <dbReference type="ARBA" id="ARBA00008150"/>
    </source>
</evidence>
<dbReference type="InterPro" id="IPR005588">
    <property type="entry name" value="MucB_RseB"/>
</dbReference>
<gene>
    <name evidence="8" type="ORF">Xish_02442</name>
</gene>
<sequence length="320" mass="36574">MKRTWVVVFLLASSLINPLKASAQQSHAEALLQDMSKAVKTLNYELGFIILEQQFLVPLRYRHAIINGQAIAQIIQMDGSRREIIQRGDQISYYEPGLDSFSIRGSHIVDYLPPIIFADFTHLQKFYRFIDAGSTNIGDHPVNFIRIISKDKSRYNYNLLIDEKNHLPLLIDLLDKDNKTVIEQFRVVSLTVNDYIKTELNVITDLKLPPMLLIPSADNKLKFNWLARKMPDGFKEISRNSRKLSETEWLESIMYSDGLFSFSVNVVNSDKKVADEQPFRQGRRTVYTLARGKNSITVIGELPFATAERIAASVTFTGEN</sequence>
<evidence type="ECO:0000259" key="6">
    <source>
        <dbReference type="Pfam" id="PF03888"/>
    </source>
</evidence>
<accession>A0A2D0KIF3</accession>
<evidence type="ECO:0000256" key="3">
    <source>
        <dbReference type="ARBA" id="ARBA00022729"/>
    </source>
</evidence>
<evidence type="ECO:0000256" key="4">
    <source>
        <dbReference type="ARBA" id="ARBA00022764"/>
    </source>
</evidence>
<keyword evidence="4" id="KW-0574">Periplasm</keyword>